<comment type="caution">
    <text evidence="1">The sequence shown here is derived from an EMBL/GenBank/DDBJ whole genome shotgun (WGS) entry which is preliminary data.</text>
</comment>
<proteinExistence type="predicted"/>
<dbReference type="AlphaFoldDB" id="A0A9D1F103"/>
<reference evidence="1" key="1">
    <citation type="submission" date="2020-10" db="EMBL/GenBank/DDBJ databases">
        <authorList>
            <person name="Gilroy R."/>
        </authorList>
    </citation>
    <scope>NUCLEOTIDE SEQUENCE</scope>
    <source>
        <strain evidence="1">6276</strain>
    </source>
</reference>
<gene>
    <name evidence="1" type="ORF">IAC10_11645</name>
</gene>
<evidence type="ECO:0008006" key="3">
    <source>
        <dbReference type="Google" id="ProtNLM"/>
    </source>
</evidence>
<evidence type="ECO:0000313" key="2">
    <source>
        <dbReference type="Proteomes" id="UP000823928"/>
    </source>
</evidence>
<accession>A0A9D1F103</accession>
<sequence>MGDFNMRNLLTGNGTNIQFSGKEYTNKEIILRILRWFDRVDYPTHIIVDDPYLIKNYLGTLFLEARSALQGKYDKYALTEIEKKSLNDFKDKYKNAICMLTISDIGYEDYYLIHELFCRKIKASHSETFEVQRGLRFTYLYSIFNDGKINQVYQKYSSKYIEYLCDFNNIFTTNYDSNIEQVVNCNVYHIHGSFDKIDSIYDKDFIVNQLFDDQAAIIIDPEYFYLYSNALTTFAGQYKEFQVKRHSLANEAIIKFSNAYITDNNIKKAIEEFTHSSNKIVRRLGEIVKMKVANPDIEFSEDYHFDKLLSMSGELEILGLSPWNDFHIFEAINNSAIEKCIYHYYNSDEMEKIKCLLPNLTDSGRIFFSDAKLFWEKCYER</sequence>
<protein>
    <recommendedName>
        <fullName evidence="3">SIR2-like domain-containing protein</fullName>
    </recommendedName>
</protein>
<reference evidence="1" key="2">
    <citation type="journal article" date="2021" name="PeerJ">
        <title>Extensive microbial diversity within the chicken gut microbiome revealed by metagenomics and culture.</title>
        <authorList>
            <person name="Gilroy R."/>
            <person name="Ravi A."/>
            <person name="Getino M."/>
            <person name="Pursley I."/>
            <person name="Horton D.L."/>
            <person name="Alikhan N.F."/>
            <person name="Baker D."/>
            <person name="Gharbi K."/>
            <person name="Hall N."/>
            <person name="Watson M."/>
            <person name="Adriaenssens E.M."/>
            <person name="Foster-Nyarko E."/>
            <person name="Jarju S."/>
            <person name="Secka A."/>
            <person name="Antonio M."/>
            <person name="Oren A."/>
            <person name="Chaudhuri R.R."/>
            <person name="La Ragione R."/>
            <person name="Hildebrand F."/>
            <person name="Pallen M.J."/>
        </authorList>
    </citation>
    <scope>NUCLEOTIDE SEQUENCE</scope>
    <source>
        <strain evidence="1">6276</strain>
    </source>
</reference>
<name>A0A9D1F103_9BACT</name>
<organism evidence="1 2">
    <name type="scientific">Candidatus Scatousia excrementigallinarum</name>
    <dbReference type="NCBI Taxonomy" id="2840935"/>
    <lineage>
        <taxon>Bacteria</taxon>
        <taxon>Candidatus Scatousia</taxon>
    </lineage>
</organism>
<dbReference type="Proteomes" id="UP000823928">
    <property type="component" value="Unassembled WGS sequence"/>
</dbReference>
<dbReference type="EMBL" id="DVIU01000231">
    <property type="protein sequence ID" value="HIS37260.1"/>
    <property type="molecule type" value="Genomic_DNA"/>
</dbReference>
<evidence type="ECO:0000313" key="1">
    <source>
        <dbReference type="EMBL" id="HIS37260.1"/>
    </source>
</evidence>